<comment type="caution">
    <text evidence="2">The sequence shown here is derived from an EMBL/GenBank/DDBJ whole genome shotgun (WGS) entry which is preliminary data.</text>
</comment>
<dbReference type="OrthoDB" id="4539871at2"/>
<evidence type="ECO:0000259" key="1">
    <source>
        <dbReference type="Pfam" id="PF12680"/>
    </source>
</evidence>
<name>A0A558A0M3_9PSEU</name>
<sequence>MSQEVIGATTANLPSSIARGRNRLNQVTTAHLSAHNAGPVDNEQIVRRAYQVAEDKDLEGWVSAFTEDGTFTDESIGVTYRGSKELPITVEVYARAFPDMHRELYQFYGSGDIVVVQLALQGTHLGPLSLPFGTLPATGKRMDAPCCDVFELVGGKIKRFDCYPSGTVLFTQLGVIANISAALES</sequence>
<dbReference type="Gene3D" id="3.10.450.50">
    <property type="match status" value="1"/>
</dbReference>
<dbReference type="EMBL" id="VJZA01000072">
    <property type="protein sequence ID" value="TVT17818.1"/>
    <property type="molecule type" value="Genomic_DNA"/>
</dbReference>
<proteinExistence type="predicted"/>
<protein>
    <submittedName>
        <fullName evidence="2">Ester cyclase</fullName>
    </submittedName>
</protein>
<dbReference type="AlphaFoldDB" id="A0A558A0M3"/>
<organism evidence="2 3">
    <name type="scientific">Amycolatopsis acidiphila</name>
    <dbReference type="NCBI Taxonomy" id="715473"/>
    <lineage>
        <taxon>Bacteria</taxon>
        <taxon>Bacillati</taxon>
        <taxon>Actinomycetota</taxon>
        <taxon>Actinomycetes</taxon>
        <taxon>Pseudonocardiales</taxon>
        <taxon>Pseudonocardiaceae</taxon>
        <taxon>Amycolatopsis</taxon>
    </lineage>
</organism>
<dbReference type="InterPro" id="IPR037401">
    <property type="entry name" value="SnoaL-like"/>
</dbReference>
<keyword evidence="3" id="KW-1185">Reference proteome</keyword>
<dbReference type="Proteomes" id="UP000318578">
    <property type="component" value="Unassembled WGS sequence"/>
</dbReference>
<dbReference type="SUPFAM" id="SSF54427">
    <property type="entry name" value="NTF2-like"/>
    <property type="match status" value="1"/>
</dbReference>
<gene>
    <name evidence="2" type="ORF">FNH06_30195</name>
</gene>
<evidence type="ECO:0000313" key="2">
    <source>
        <dbReference type="EMBL" id="TVT17818.1"/>
    </source>
</evidence>
<dbReference type="InterPro" id="IPR032710">
    <property type="entry name" value="NTF2-like_dom_sf"/>
</dbReference>
<dbReference type="Pfam" id="PF12680">
    <property type="entry name" value="SnoaL_2"/>
    <property type="match status" value="1"/>
</dbReference>
<reference evidence="2 3" key="1">
    <citation type="submission" date="2019-07" db="EMBL/GenBank/DDBJ databases">
        <title>New species of Amycolatopsis and Streptomyces.</title>
        <authorList>
            <person name="Duangmal K."/>
            <person name="Teo W.F.A."/>
            <person name="Lipun K."/>
        </authorList>
    </citation>
    <scope>NUCLEOTIDE SEQUENCE [LARGE SCALE GENOMIC DNA]</scope>
    <source>
        <strain evidence="2 3">JCM 30562</strain>
    </source>
</reference>
<accession>A0A558A0M3</accession>
<feature type="domain" description="SnoaL-like" evidence="1">
    <location>
        <begin position="46"/>
        <end position="159"/>
    </location>
</feature>
<evidence type="ECO:0000313" key="3">
    <source>
        <dbReference type="Proteomes" id="UP000318578"/>
    </source>
</evidence>